<dbReference type="InterPro" id="IPR036259">
    <property type="entry name" value="MFS_trans_sf"/>
</dbReference>
<protein>
    <recommendedName>
        <fullName evidence="7">Major facilitator superfamily (MFS) profile domain-containing protein</fullName>
    </recommendedName>
</protein>
<dbReference type="SUPFAM" id="SSF103473">
    <property type="entry name" value="MFS general substrate transporter"/>
    <property type="match status" value="1"/>
</dbReference>
<accession>A0A9W4H9K7</accession>
<evidence type="ECO:0000256" key="5">
    <source>
        <dbReference type="SAM" id="MobiDB-lite"/>
    </source>
</evidence>
<reference evidence="8" key="1">
    <citation type="submission" date="2021-07" db="EMBL/GenBank/DDBJ databases">
        <authorList>
            <person name="Branca A.L. A."/>
        </authorList>
    </citation>
    <scope>NUCLEOTIDE SEQUENCE</scope>
</reference>
<feature type="transmembrane region" description="Helical" evidence="6">
    <location>
        <begin position="146"/>
        <end position="167"/>
    </location>
</feature>
<feature type="transmembrane region" description="Helical" evidence="6">
    <location>
        <begin position="179"/>
        <end position="198"/>
    </location>
</feature>
<keyword evidence="3 6" id="KW-1133">Transmembrane helix</keyword>
<evidence type="ECO:0000259" key="7">
    <source>
        <dbReference type="PROSITE" id="PS50850"/>
    </source>
</evidence>
<dbReference type="AlphaFoldDB" id="A0A9W4H9K7"/>
<comment type="subcellular location">
    <subcellularLocation>
        <location evidence="1">Membrane</location>
        <topology evidence="1">Multi-pass membrane protein</topology>
    </subcellularLocation>
</comment>
<keyword evidence="2 6" id="KW-0812">Transmembrane</keyword>
<dbReference type="GO" id="GO:0022857">
    <property type="term" value="F:transmembrane transporter activity"/>
    <property type="evidence" value="ECO:0007669"/>
    <property type="project" value="InterPro"/>
</dbReference>
<dbReference type="InterPro" id="IPR011701">
    <property type="entry name" value="MFS"/>
</dbReference>
<sequence length="529" mass="57864">MLETDRLLNPTNSSPRDDFGGIPTEHETCDSTVQDHTEIGEDELERSKPENSSLVIFCLSCITFVSCYLGGLVTVCVPQIAKDLQLNQGMELWPVSMYALSTGCTLLIFGAVSDAVGSRQVFLLGCFFQSIFCMACGLSENGTQLVVFRVFSGLATAMCLPTAMSIVSENFAPGKLRNLAFSFIGGGQPIGFGLGMLMGGVCADTIGWRWGFHTATIANTTAFLLSWWQLPRPQGSGIKWELLFFGIDWLGSIVVSVALALLSLALAIITADVRSISETSTIVYFTLSVILLVFFVLWQEYQECRGKPTLIRNSLWKNVSFTSICINVFVIWGAFNGFEQIINFFFQNVQEISVLQTALRFIPTPITGLLSALVTGMVLHRIRADAIINITIVISAVSPLIMALVNPSWTYWRCAFVAICLNSIAADSLFTVSNILIADMFPPETQGLAGGVFNTFSQVGKSFGLTFFELIASVVSDRQAGGAERYQPDGYMVGYRASFWFLFAVNVFSLLIGFVGLRKVGNIGKRHAQ</sequence>
<dbReference type="Gene3D" id="1.20.1720.10">
    <property type="entry name" value="Multidrug resistance protein D"/>
    <property type="match status" value="1"/>
</dbReference>
<dbReference type="OrthoDB" id="2130629at2759"/>
<feature type="compositionally biased region" description="Basic and acidic residues" evidence="5">
    <location>
        <begin position="15"/>
        <end position="46"/>
    </location>
</feature>
<evidence type="ECO:0000256" key="1">
    <source>
        <dbReference type="ARBA" id="ARBA00004141"/>
    </source>
</evidence>
<dbReference type="InterPro" id="IPR020846">
    <property type="entry name" value="MFS_dom"/>
</dbReference>
<keyword evidence="4 6" id="KW-0472">Membrane</keyword>
<name>A0A9W4H9K7_PENOL</name>
<dbReference type="PROSITE" id="PS50850">
    <property type="entry name" value="MFS"/>
    <property type="match status" value="1"/>
</dbReference>
<organism evidence="8 9">
    <name type="scientific">Penicillium olsonii</name>
    <dbReference type="NCBI Taxonomy" id="99116"/>
    <lineage>
        <taxon>Eukaryota</taxon>
        <taxon>Fungi</taxon>
        <taxon>Dikarya</taxon>
        <taxon>Ascomycota</taxon>
        <taxon>Pezizomycotina</taxon>
        <taxon>Eurotiomycetes</taxon>
        <taxon>Eurotiomycetidae</taxon>
        <taxon>Eurotiales</taxon>
        <taxon>Aspergillaceae</taxon>
        <taxon>Penicillium</taxon>
    </lineage>
</organism>
<feature type="transmembrane region" description="Helical" evidence="6">
    <location>
        <begin position="319"/>
        <end position="338"/>
    </location>
</feature>
<dbReference type="EMBL" id="CAJVOS010000006">
    <property type="protein sequence ID" value="CAG7940094.1"/>
    <property type="molecule type" value="Genomic_DNA"/>
</dbReference>
<feature type="transmembrane region" description="Helical" evidence="6">
    <location>
        <begin position="92"/>
        <end position="112"/>
    </location>
</feature>
<dbReference type="Gene3D" id="1.20.1250.20">
    <property type="entry name" value="MFS general substrate transporter like domains"/>
    <property type="match status" value="1"/>
</dbReference>
<evidence type="ECO:0000256" key="2">
    <source>
        <dbReference type="ARBA" id="ARBA00022692"/>
    </source>
</evidence>
<feature type="domain" description="Major facilitator superfamily (MFS) profile" evidence="7">
    <location>
        <begin position="55"/>
        <end position="521"/>
    </location>
</feature>
<evidence type="ECO:0000313" key="9">
    <source>
        <dbReference type="Proteomes" id="UP001153618"/>
    </source>
</evidence>
<feature type="transmembrane region" description="Helical" evidence="6">
    <location>
        <begin position="358"/>
        <end position="379"/>
    </location>
</feature>
<keyword evidence="9" id="KW-1185">Reference proteome</keyword>
<dbReference type="GO" id="GO:0016020">
    <property type="term" value="C:membrane"/>
    <property type="evidence" value="ECO:0007669"/>
    <property type="project" value="UniProtKB-SubCell"/>
</dbReference>
<gene>
    <name evidence="8" type="ORF">POLS_LOCUS151</name>
</gene>
<feature type="transmembrane region" description="Helical" evidence="6">
    <location>
        <begin position="497"/>
        <end position="517"/>
    </location>
</feature>
<evidence type="ECO:0000256" key="4">
    <source>
        <dbReference type="ARBA" id="ARBA00023136"/>
    </source>
</evidence>
<dbReference type="PANTHER" id="PTHR42718:SF27">
    <property type="entry name" value="TRANSPORTER, PUTATIVE-RELATED"/>
    <property type="match status" value="1"/>
</dbReference>
<feature type="transmembrane region" description="Helical" evidence="6">
    <location>
        <begin position="281"/>
        <end position="298"/>
    </location>
</feature>
<feature type="transmembrane region" description="Helical" evidence="6">
    <location>
        <begin position="54"/>
        <end position="80"/>
    </location>
</feature>
<proteinExistence type="predicted"/>
<feature type="transmembrane region" description="Helical" evidence="6">
    <location>
        <begin position="386"/>
        <end position="405"/>
    </location>
</feature>
<evidence type="ECO:0000256" key="3">
    <source>
        <dbReference type="ARBA" id="ARBA00022989"/>
    </source>
</evidence>
<dbReference type="Proteomes" id="UP001153618">
    <property type="component" value="Unassembled WGS sequence"/>
</dbReference>
<dbReference type="PANTHER" id="PTHR42718">
    <property type="entry name" value="MAJOR FACILITATOR SUPERFAMILY MULTIDRUG TRANSPORTER MFSC"/>
    <property type="match status" value="1"/>
</dbReference>
<comment type="caution">
    <text evidence="8">The sequence shown here is derived from an EMBL/GenBank/DDBJ whole genome shotgun (WGS) entry which is preliminary data.</text>
</comment>
<feature type="transmembrane region" description="Helical" evidence="6">
    <location>
        <begin position="210"/>
        <end position="230"/>
    </location>
</feature>
<evidence type="ECO:0000256" key="6">
    <source>
        <dbReference type="SAM" id="Phobius"/>
    </source>
</evidence>
<feature type="region of interest" description="Disordered" evidence="5">
    <location>
        <begin position="1"/>
        <end position="46"/>
    </location>
</feature>
<dbReference type="Pfam" id="PF07690">
    <property type="entry name" value="MFS_1"/>
    <property type="match status" value="1"/>
</dbReference>
<feature type="transmembrane region" description="Helical" evidence="6">
    <location>
        <begin position="121"/>
        <end position="140"/>
    </location>
</feature>
<feature type="transmembrane region" description="Helical" evidence="6">
    <location>
        <begin position="242"/>
        <end position="269"/>
    </location>
</feature>
<evidence type="ECO:0000313" key="8">
    <source>
        <dbReference type="EMBL" id="CAG7940094.1"/>
    </source>
</evidence>